<name>A0A9J5ZHS1_SOLCO</name>
<evidence type="ECO:0000256" key="1">
    <source>
        <dbReference type="SAM" id="MobiDB-lite"/>
    </source>
</evidence>
<evidence type="ECO:0000313" key="2">
    <source>
        <dbReference type="EMBL" id="KAG5611068.1"/>
    </source>
</evidence>
<keyword evidence="3" id="KW-1185">Reference proteome</keyword>
<feature type="region of interest" description="Disordered" evidence="1">
    <location>
        <begin position="47"/>
        <end position="72"/>
    </location>
</feature>
<dbReference type="AlphaFoldDB" id="A0A9J5ZHS1"/>
<organism evidence="2 3">
    <name type="scientific">Solanum commersonii</name>
    <name type="common">Commerson's wild potato</name>
    <name type="synonym">Commerson's nightshade</name>
    <dbReference type="NCBI Taxonomy" id="4109"/>
    <lineage>
        <taxon>Eukaryota</taxon>
        <taxon>Viridiplantae</taxon>
        <taxon>Streptophyta</taxon>
        <taxon>Embryophyta</taxon>
        <taxon>Tracheophyta</taxon>
        <taxon>Spermatophyta</taxon>
        <taxon>Magnoliopsida</taxon>
        <taxon>eudicotyledons</taxon>
        <taxon>Gunneridae</taxon>
        <taxon>Pentapetalae</taxon>
        <taxon>asterids</taxon>
        <taxon>lamiids</taxon>
        <taxon>Solanales</taxon>
        <taxon>Solanaceae</taxon>
        <taxon>Solanoideae</taxon>
        <taxon>Solaneae</taxon>
        <taxon>Solanum</taxon>
    </lineage>
</organism>
<comment type="caution">
    <text evidence="2">The sequence shown here is derived from an EMBL/GenBank/DDBJ whole genome shotgun (WGS) entry which is preliminary data.</text>
</comment>
<evidence type="ECO:0000313" key="3">
    <source>
        <dbReference type="Proteomes" id="UP000824120"/>
    </source>
</evidence>
<feature type="region of interest" description="Disordered" evidence="1">
    <location>
        <begin position="1"/>
        <end position="28"/>
    </location>
</feature>
<accession>A0A9J5ZHS1</accession>
<feature type="compositionally biased region" description="Basic and acidic residues" evidence="1">
    <location>
        <begin position="1"/>
        <end position="10"/>
    </location>
</feature>
<dbReference type="Proteomes" id="UP000824120">
    <property type="component" value="Chromosome 4"/>
</dbReference>
<protein>
    <submittedName>
        <fullName evidence="2">Uncharacterized protein</fullName>
    </submittedName>
</protein>
<dbReference type="EMBL" id="JACXVP010000004">
    <property type="protein sequence ID" value="KAG5611068.1"/>
    <property type="molecule type" value="Genomic_DNA"/>
</dbReference>
<proteinExistence type="predicted"/>
<reference evidence="2 3" key="1">
    <citation type="submission" date="2020-09" db="EMBL/GenBank/DDBJ databases">
        <title>De no assembly of potato wild relative species, Solanum commersonii.</title>
        <authorList>
            <person name="Cho K."/>
        </authorList>
    </citation>
    <scope>NUCLEOTIDE SEQUENCE [LARGE SCALE GENOMIC DNA]</scope>
    <source>
        <strain evidence="2">LZ3.2</strain>
        <tissue evidence="2">Leaf</tissue>
    </source>
</reference>
<gene>
    <name evidence="2" type="ORF">H5410_022349</name>
</gene>
<sequence>MKEWRREGNHRCSRRANHPRALGEGSPKGNWNCRIYHGEYNKVVTRETGTGITNRDRNEKRKQSRSCGFEAKHSQLKHQYQNTELAENAVSSAFQLNISCRQLTARSGIFAAKGEQERPTKDDLKHRRKYLQLSFSLGNSATLHPIISANSSILLSASILNRLLLERQVYGKGNSENPPTFKTDKHQEGGDPHLQQIYPALSSSHWIYPLQCCKKIIGPA</sequence>